<dbReference type="InterPro" id="IPR029063">
    <property type="entry name" value="SAM-dependent_MTases_sf"/>
</dbReference>
<dbReference type="Pfam" id="PF03602">
    <property type="entry name" value="Cons_hypoth95"/>
    <property type="match status" value="1"/>
</dbReference>
<dbReference type="NCBIfam" id="TIGR00095">
    <property type="entry name" value="16S rRNA (guanine(966)-N(2))-methyltransferase RsmD"/>
    <property type="match status" value="1"/>
</dbReference>
<sequence length="194" mass="21503">MISNERGMGSMRVVAGEFGGRRLKTLTGNNTRPTTDKVKGAIFNMIGPYFDGGAVLDLFSGSGSLGIEAVSRGMDQAILVEKNFRAMEVIRDNVAVTKNEEAFQLMKMPANQAIQQLASSKRQFDLVLLDPPYAKQEIVKQIEMLLQNNLLTNTAIVVCETVKEVVLPESIGKLKERKRNDYGITAVTIYDWED</sequence>
<dbReference type="Proteomes" id="UP000664495">
    <property type="component" value="Unassembled WGS sequence"/>
</dbReference>
<reference evidence="3 4" key="1">
    <citation type="submission" date="2021-03" db="EMBL/GenBank/DDBJ databases">
        <title>Enterococcal diversity collection.</title>
        <authorList>
            <person name="Gilmore M.S."/>
            <person name="Schwartzman J."/>
            <person name="Van Tyne D."/>
            <person name="Martin M."/>
            <person name="Earl A.M."/>
            <person name="Manson A.L."/>
            <person name="Straub T."/>
            <person name="Salamzade R."/>
            <person name="Saavedra J."/>
            <person name="Lebreton F."/>
            <person name="Prichula J."/>
            <person name="Schaufler K."/>
            <person name="Gaca A."/>
            <person name="Sgardioli B."/>
            <person name="Wagenaar J."/>
            <person name="Strong T."/>
        </authorList>
    </citation>
    <scope>NUCLEOTIDE SEQUENCE [LARGE SCALE GENOMIC DNA]</scope>
    <source>
        <strain evidence="3 4">MJM16</strain>
    </source>
</reference>
<evidence type="ECO:0000256" key="1">
    <source>
        <dbReference type="ARBA" id="ARBA00022603"/>
    </source>
</evidence>
<organism evidence="3 4">
    <name type="scientific">Candidatus Enterococcus murrayae</name>
    <dbReference type="NCBI Taxonomy" id="2815321"/>
    <lineage>
        <taxon>Bacteria</taxon>
        <taxon>Bacillati</taxon>
        <taxon>Bacillota</taxon>
        <taxon>Bacilli</taxon>
        <taxon>Lactobacillales</taxon>
        <taxon>Enterococcaceae</taxon>
        <taxon>Enterococcus</taxon>
    </lineage>
</organism>
<dbReference type="PROSITE" id="PS00092">
    <property type="entry name" value="N6_MTASE"/>
    <property type="match status" value="1"/>
</dbReference>
<dbReference type="SUPFAM" id="SSF53335">
    <property type="entry name" value="S-adenosyl-L-methionine-dependent methyltransferases"/>
    <property type="match status" value="1"/>
</dbReference>
<dbReference type="PANTHER" id="PTHR43542:SF1">
    <property type="entry name" value="METHYLTRANSFERASE"/>
    <property type="match status" value="1"/>
</dbReference>
<comment type="caution">
    <text evidence="3">The sequence shown here is derived from an EMBL/GenBank/DDBJ whole genome shotgun (WGS) entry which is preliminary data.</text>
</comment>
<evidence type="ECO:0000313" key="4">
    <source>
        <dbReference type="Proteomes" id="UP000664495"/>
    </source>
</evidence>
<gene>
    <name evidence="3" type="primary">rsmD</name>
    <name evidence="3" type="ORF">JZO85_10615</name>
</gene>
<dbReference type="InterPro" id="IPR004398">
    <property type="entry name" value="RNA_MeTrfase_RsmD"/>
</dbReference>
<protein>
    <submittedName>
        <fullName evidence="3">16S rRNA (Guanine(966)-N(2))-methyltransferase RsmD</fullName>
        <ecNumber evidence="3">2.1.1.171</ecNumber>
    </submittedName>
</protein>
<name>A0ABS3HGZ4_9ENTE</name>
<keyword evidence="4" id="KW-1185">Reference proteome</keyword>
<keyword evidence="1 3" id="KW-0489">Methyltransferase</keyword>
<proteinExistence type="predicted"/>
<evidence type="ECO:0000313" key="3">
    <source>
        <dbReference type="EMBL" id="MBO0452726.1"/>
    </source>
</evidence>
<dbReference type="InterPro" id="IPR002052">
    <property type="entry name" value="DNA_methylase_N6_adenine_CS"/>
</dbReference>
<accession>A0ABS3HGZ4</accession>
<dbReference type="EMBL" id="JAFLVR010000023">
    <property type="protein sequence ID" value="MBO0452726.1"/>
    <property type="molecule type" value="Genomic_DNA"/>
</dbReference>
<evidence type="ECO:0000256" key="2">
    <source>
        <dbReference type="ARBA" id="ARBA00022679"/>
    </source>
</evidence>
<dbReference type="Gene3D" id="3.40.50.150">
    <property type="entry name" value="Vaccinia Virus protein VP39"/>
    <property type="match status" value="1"/>
</dbReference>
<dbReference type="EC" id="2.1.1.171" evidence="3"/>
<dbReference type="GO" id="GO:0052913">
    <property type="term" value="F:16S rRNA (guanine(966)-N(2))-methyltransferase activity"/>
    <property type="evidence" value="ECO:0007669"/>
    <property type="project" value="UniProtKB-EC"/>
</dbReference>
<dbReference type="RefSeq" id="WP_207108500.1">
    <property type="nucleotide sequence ID" value="NZ_JAFLVR010000023.1"/>
</dbReference>
<dbReference type="CDD" id="cd02440">
    <property type="entry name" value="AdoMet_MTases"/>
    <property type="match status" value="1"/>
</dbReference>
<dbReference type="PANTHER" id="PTHR43542">
    <property type="entry name" value="METHYLTRANSFERASE"/>
    <property type="match status" value="1"/>
</dbReference>
<keyword evidence="2 3" id="KW-0808">Transferase</keyword>
<dbReference type="PIRSF" id="PIRSF004553">
    <property type="entry name" value="CHP00095"/>
    <property type="match status" value="1"/>
</dbReference>